<evidence type="ECO:0000313" key="2">
    <source>
        <dbReference type="EMBL" id="KAK9985713.1"/>
    </source>
</evidence>
<organism evidence="2 3">
    <name type="scientific">Lithocarpus litseifolius</name>
    <dbReference type="NCBI Taxonomy" id="425828"/>
    <lineage>
        <taxon>Eukaryota</taxon>
        <taxon>Viridiplantae</taxon>
        <taxon>Streptophyta</taxon>
        <taxon>Embryophyta</taxon>
        <taxon>Tracheophyta</taxon>
        <taxon>Spermatophyta</taxon>
        <taxon>Magnoliopsida</taxon>
        <taxon>eudicotyledons</taxon>
        <taxon>Gunneridae</taxon>
        <taxon>Pentapetalae</taxon>
        <taxon>rosids</taxon>
        <taxon>fabids</taxon>
        <taxon>Fagales</taxon>
        <taxon>Fagaceae</taxon>
        <taxon>Lithocarpus</taxon>
    </lineage>
</organism>
<comment type="caution">
    <text evidence="2">The sequence shown here is derived from an EMBL/GenBank/DDBJ whole genome shotgun (WGS) entry which is preliminary data.</text>
</comment>
<reference evidence="2 3" key="1">
    <citation type="submission" date="2024-01" db="EMBL/GenBank/DDBJ databases">
        <title>A telomere-to-telomere, gap-free genome of sweet tea (Lithocarpus litseifolius).</title>
        <authorList>
            <person name="Zhou J."/>
        </authorList>
    </citation>
    <scope>NUCLEOTIDE SEQUENCE [LARGE SCALE GENOMIC DNA]</scope>
    <source>
        <strain evidence="2">Zhou-2022a</strain>
        <tissue evidence="2">Leaf</tissue>
    </source>
</reference>
<keyword evidence="3" id="KW-1185">Reference proteome</keyword>
<evidence type="ECO:0000256" key="1">
    <source>
        <dbReference type="SAM" id="MobiDB-lite"/>
    </source>
</evidence>
<name>A0AAW2BJY7_9ROSI</name>
<evidence type="ECO:0000313" key="3">
    <source>
        <dbReference type="Proteomes" id="UP001459277"/>
    </source>
</evidence>
<feature type="compositionally biased region" description="Basic and acidic residues" evidence="1">
    <location>
        <begin position="1"/>
        <end position="15"/>
    </location>
</feature>
<feature type="region of interest" description="Disordered" evidence="1">
    <location>
        <begin position="1"/>
        <end position="58"/>
    </location>
</feature>
<dbReference type="Proteomes" id="UP001459277">
    <property type="component" value="Unassembled WGS sequence"/>
</dbReference>
<dbReference type="AlphaFoldDB" id="A0AAW2BJY7"/>
<gene>
    <name evidence="2" type="ORF">SO802_030664</name>
</gene>
<dbReference type="EMBL" id="JAZDWU010000011">
    <property type="protein sequence ID" value="KAK9985713.1"/>
    <property type="molecule type" value="Genomic_DNA"/>
</dbReference>
<sequence length="58" mass="6189">MRRGSEPHSEPKDKPSSPTPSGQDHFANAPQLKPIKPAVSATNSNDIFTAKEGQGQMS</sequence>
<protein>
    <submittedName>
        <fullName evidence="2">Uncharacterized protein</fullName>
    </submittedName>
</protein>
<accession>A0AAW2BJY7</accession>
<proteinExistence type="predicted"/>